<feature type="transmembrane region" description="Helical" evidence="6">
    <location>
        <begin position="349"/>
        <end position="370"/>
    </location>
</feature>
<keyword evidence="2" id="KW-0813">Transport</keyword>
<comment type="subcellular location">
    <subcellularLocation>
        <location evidence="1">Membrane</location>
        <topology evidence="1">Multi-pass membrane protein</topology>
    </subcellularLocation>
</comment>
<feature type="transmembrane region" description="Helical" evidence="6">
    <location>
        <begin position="79"/>
        <end position="100"/>
    </location>
</feature>
<dbReference type="Pfam" id="PF07260">
    <property type="entry name" value="ANKH"/>
    <property type="match status" value="1"/>
</dbReference>
<accession>A0AA43XLB8</accession>
<protein>
    <submittedName>
        <fullName evidence="7">Uncharacterized protein</fullName>
    </submittedName>
</protein>
<dbReference type="GO" id="GO:0005886">
    <property type="term" value="C:plasma membrane"/>
    <property type="evidence" value="ECO:0007669"/>
    <property type="project" value="TreeGrafter"/>
</dbReference>
<evidence type="ECO:0000313" key="7">
    <source>
        <dbReference type="EMBL" id="NBG88354.1"/>
    </source>
</evidence>
<dbReference type="GO" id="GO:0005315">
    <property type="term" value="F:phosphate transmembrane transporter activity"/>
    <property type="evidence" value="ECO:0007669"/>
    <property type="project" value="InterPro"/>
</dbReference>
<evidence type="ECO:0000256" key="5">
    <source>
        <dbReference type="ARBA" id="ARBA00023136"/>
    </source>
</evidence>
<sequence length="442" mass="48656">MMEQLKFFLPLGATQAMIALTHSLFNAALARFPNPEVLISAFAVTKSILQMIQNPVSMIKHTVTSLTTDAKSYYKVRRFVALMGFLIVGLFVIFAFTGLSRWIMNTLIGVEGAVLDEAETMLKILVFFPLFVSIRDFYQGVAIKLRMTPVVTIGTFIRVIFVAIMVLLADYFTFLPGSYYAPGIFAIALFIEASTVTIIMNRSQRDIPKAVEERSQKNGDLEEGRQEMNNRLIMMFFIPLLLTAALRTAARPIINAGLARTVAPEIAISAFAVGWSVGVLALAPLMMFHQVPINFLKEKDHPERYQSVKRFAAVIGGSLSLIIGVLGFTPLGHFVLSEVVGTSEVVSTMAADVLKIMAALPIFFVIRQYLWGLFMKRQSTKFVSVGKMVNLVTLVLTVLLGTFIGPRNPALIGASAMVIAEMVECSFLFVAKRKVLGMSGVA</sequence>
<evidence type="ECO:0000256" key="4">
    <source>
        <dbReference type="ARBA" id="ARBA00022989"/>
    </source>
</evidence>
<dbReference type="GO" id="GO:0030504">
    <property type="term" value="F:inorganic diphosphate transmembrane transporter activity"/>
    <property type="evidence" value="ECO:0007669"/>
    <property type="project" value="TreeGrafter"/>
</dbReference>
<dbReference type="RefSeq" id="WP_160720828.1">
    <property type="nucleotide sequence ID" value="NZ_SUMG01000007.1"/>
</dbReference>
<dbReference type="EMBL" id="SUMG01000007">
    <property type="protein sequence ID" value="NBG88354.1"/>
    <property type="molecule type" value="Genomic_DNA"/>
</dbReference>
<organism evidence="7 8">
    <name type="scientific">Isachenkonia alkalipeptolytica</name>
    <dbReference type="NCBI Taxonomy" id="2565777"/>
    <lineage>
        <taxon>Bacteria</taxon>
        <taxon>Bacillati</taxon>
        <taxon>Bacillota</taxon>
        <taxon>Clostridia</taxon>
        <taxon>Eubacteriales</taxon>
        <taxon>Clostridiaceae</taxon>
        <taxon>Isachenkonia</taxon>
    </lineage>
</organism>
<keyword evidence="5 6" id="KW-0472">Membrane</keyword>
<feature type="transmembrane region" description="Helical" evidence="6">
    <location>
        <begin position="382"/>
        <end position="404"/>
    </location>
</feature>
<feature type="transmembrane region" description="Helical" evidence="6">
    <location>
        <begin position="150"/>
        <end position="173"/>
    </location>
</feature>
<proteinExistence type="predicted"/>
<keyword evidence="3 6" id="KW-0812">Transmembrane</keyword>
<comment type="caution">
    <text evidence="7">The sequence shown here is derived from an EMBL/GenBank/DDBJ whole genome shotgun (WGS) entry which is preliminary data.</text>
</comment>
<feature type="transmembrane region" description="Helical" evidence="6">
    <location>
        <begin position="179"/>
        <end position="200"/>
    </location>
</feature>
<dbReference type="PANTHER" id="PTHR28384">
    <property type="entry name" value="PROGRESSIVE ANKYLOSIS PROTEIN HOMOLOG"/>
    <property type="match status" value="1"/>
</dbReference>
<evidence type="ECO:0000313" key="8">
    <source>
        <dbReference type="Proteomes" id="UP000449710"/>
    </source>
</evidence>
<feature type="transmembrane region" description="Helical" evidence="6">
    <location>
        <begin position="310"/>
        <end position="329"/>
    </location>
</feature>
<dbReference type="InterPro" id="IPR009887">
    <property type="entry name" value="ANKH"/>
</dbReference>
<dbReference type="AlphaFoldDB" id="A0AA43XLB8"/>
<feature type="transmembrane region" description="Helical" evidence="6">
    <location>
        <begin position="266"/>
        <end position="289"/>
    </location>
</feature>
<dbReference type="PANTHER" id="PTHR28384:SF1">
    <property type="entry name" value="PROGRESSIVE ANKYLOSIS PROTEIN HOMOLOG"/>
    <property type="match status" value="1"/>
</dbReference>
<name>A0AA43XLB8_9CLOT</name>
<evidence type="ECO:0000256" key="6">
    <source>
        <dbReference type="SAM" id="Phobius"/>
    </source>
</evidence>
<dbReference type="GO" id="GO:0035435">
    <property type="term" value="P:phosphate ion transmembrane transport"/>
    <property type="evidence" value="ECO:0007669"/>
    <property type="project" value="InterPro"/>
</dbReference>
<evidence type="ECO:0000256" key="3">
    <source>
        <dbReference type="ARBA" id="ARBA00022692"/>
    </source>
</evidence>
<dbReference type="Proteomes" id="UP000449710">
    <property type="component" value="Unassembled WGS sequence"/>
</dbReference>
<gene>
    <name evidence="7" type="ORF">ISALK_07545</name>
</gene>
<keyword evidence="8" id="KW-1185">Reference proteome</keyword>
<feature type="transmembrane region" description="Helical" evidence="6">
    <location>
        <begin position="120"/>
        <end position="138"/>
    </location>
</feature>
<reference evidence="7 8" key="1">
    <citation type="submission" date="2019-04" db="EMBL/GenBank/DDBJ databases">
        <title>Isachenkonia alkalipeptolytica gen. nov. sp. nov. a new anaerobic, alkiliphilic organothrophic bacterium capable to reduce synthesized ferrihydrite isolated from a soda lake.</title>
        <authorList>
            <person name="Toshchakov S.V."/>
            <person name="Zavarzina D.G."/>
            <person name="Zhilina T.N."/>
            <person name="Kostrikina N.A."/>
            <person name="Kublanov I.V."/>
        </authorList>
    </citation>
    <scope>NUCLEOTIDE SEQUENCE [LARGE SCALE GENOMIC DNA]</scope>
    <source>
        <strain evidence="7 8">Z-1701</strain>
    </source>
</reference>
<evidence type="ECO:0000256" key="1">
    <source>
        <dbReference type="ARBA" id="ARBA00004141"/>
    </source>
</evidence>
<feature type="transmembrane region" description="Helical" evidence="6">
    <location>
        <begin position="410"/>
        <end position="430"/>
    </location>
</feature>
<feature type="transmembrane region" description="Helical" evidence="6">
    <location>
        <begin position="232"/>
        <end position="254"/>
    </location>
</feature>
<keyword evidence="4 6" id="KW-1133">Transmembrane helix</keyword>
<evidence type="ECO:0000256" key="2">
    <source>
        <dbReference type="ARBA" id="ARBA00022448"/>
    </source>
</evidence>